<dbReference type="Gene3D" id="1.10.3720.10">
    <property type="entry name" value="MetI-like"/>
    <property type="match status" value="2"/>
</dbReference>
<keyword evidence="6" id="KW-0997">Cell inner membrane</keyword>
<sequence length="530" mass="56978">MTGQLPETRARIAGFSALFFIAFVTLAAFAALASKAVDDFDFFATLNDSYLGSIVRFTLWQATLSTVLAVGLAIPTARALSRQTTFWGRGALLKLFALPLALPALVGVLAILGLWGRSGWINQLTGDILNFSIFGLPGILIAHVFFNLPLATRLLLTSLERVPAENWRLASQMALPSATIFKAIEWPVIKSVLPGIVALVFMLCLTSFTIVLTLGGGPASTTLEVAIYQSLRFDFDPGRAVTLALVQLAITVALLLISFRFTKTLPDIASLKSQVPRPDADTVSARLWDGVFIFLTGCFVALPLAALVVDGLLADLPKLLSTPAVWWAIGTSFTLALSAAALSLGLCWAMLKAIDQQHGIFARLVGFASSAILVMPTIVLGSGWFIILHPLGGVFSFAPVLVIVINALMALPFVYRILAPALFQSVQTHGRLVALLDIKGWTRWRLIDFSVLKKPLLLAFAFAMALSLGDLGVIALFGSEQITTLPLLLFKSLGSYRTTDADGLALILALSCLVVLYAAEKFSNPKTRKC</sequence>
<dbReference type="NCBIfam" id="TIGR01253">
    <property type="entry name" value="thiP"/>
    <property type="match status" value="1"/>
</dbReference>
<reference evidence="13" key="1">
    <citation type="submission" date="2018-06" db="EMBL/GenBank/DDBJ databases">
        <authorList>
            <person name="Zhirakovskaya E."/>
        </authorList>
    </citation>
    <scope>NUCLEOTIDE SEQUENCE</scope>
</reference>
<dbReference type="InterPro" id="IPR000515">
    <property type="entry name" value="MetI-like"/>
</dbReference>
<dbReference type="PANTHER" id="PTHR30183:SF9">
    <property type="entry name" value="THIAMINE TRANSPORT SYSTEM PERMEASE PROTEIN THIP"/>
    <property type="match status" value="1"/>
</dbReference>
<feature type="transmembrane region" description="Helical" evidence="11">
    <location>
        <begin position="291"/>
        <end position="313"/>
    </location>
</feature>
<organism evidence="13">
    <name type="scientific">hydrothermal vent metagenome</name>
    <dbReference type="NCBI Taxonomy" id="652676"/>
    <lineage>
        <taxon>unclassified sequences</taxon>
        <taxon>metagenomes</taxon>
        <taxon>ecological metagenomes</taxon>
    </lineage>
</organism>
<keyword evidence="9 11" id="KW-1133">Transmembrane helix</keyword>
<evidence type="ECO:0000256" key="7">
    <source>
        <dbReference type="ARBA" id="ARBA00022692"/>
    </source>
</evidence>
<feature type="transmembrane region" description="Helical" evidence="11">
    <location>
        <begin position="12"/>
        <end position="34"/>
    </location>
</feature>
<dbReference type="PROSITE" id="PS50928">
    <property type="entry name" value="ABC_TM1"/>
    <property type="match status" value="2"/>
</dbReference>
<evidence type="ECO:0000256" key="4">
    <source>
        <dbReference type="ARBA" id="ARBA00022448"/>
    </source>
</evidence>
<dbReference type="GO" id="GO:0005886">
    <property type="term" value="C:plasma membrane"/>
    <property type="evidence" value="ECO:0007669"/>
    <property type="project" value="UniProtKB-SubCell"/>
</dbReference>
<dbReference type="GO" id="GO:0022857">
    <property type="term" value="F:transmembrane transporter activity"/>
    <property type="evidence" value="ECO:0007669"/>
    <property type="project" value="InterPro"/>
</dbReference>
<keyword evidence="10 11" id="KW-0472">Membrane</keyword>
<dbReference type="PANTHER" id="PTHR30183">
    <property type="entry name" value="MOLYBDENUM TRANSPORT SYSTEM PERMEASE PROTEIN MODB"/>
    <property type="match status" value="1"/>
</dbReference>
<accession>A0A3B0R7A6</accession>
<evidence type="ECO:0000256" key="2">
    <source>
        <dbReference type="ARBA" id="ARBA00011650"/>
    </source>
</evidence>
<feature type="domain" description="ABC transmembrane type-1" evidence="12">
    <location>
        <begin position="55"/>
        <end position="258"/>
    </location>
</feature>
<name>A0A3B0R7A6_9ZZZZ</name>
<feature type="transmembrane region" description="Helical" evidence="11">
    <location>
        <begin position="128"/>
        <end position="151"/>
    </location>
</feature>
<protein>
    <recommendedName>
        <fullName evidence="3">Thiamine transport system permease protein ThiP</fullName>
    </recommendedName>
</protein>
<feature type="transmembrane region" description="Helical" evidence="11">
    <location>
        <begin position="499"/>
        <end position="519"/>
    </location>
</feature>
<evidence type="ECO:0000256" key="10">
    <source>
        <dbReference type="ARBA" id="ARBA00023136"/>
    </source>
</evidence>
<feature type="transmembrane region" description="Helical" evidence="11">
    <location>
        <begin position="393"/>
        <end position="415"/>
    </location>
</feature>
<gene>
    <name evidence="13" type="ORF">MNBD_ALPHA08-2424</name>
</gene>
<feature type="transmembrane region" description="Helical" evidence="11">
    <location>
        <begin position="192"/>
        <end position="214"/>
    </location>
</feature>
<dbReference type="GO" id="GO:0015888">
    <property type="term" value="P:thiamine transport"/>
    <property type="evidence" value="ECO:0007669"/>
    <property type="project" value="InterPro"/>
</dbReference>
<dbReference type="InterPro" id="IPR005947">
    <property type="entry name" value="ThiP_ABC_transpt"/>
</dbReference>
<proteinExistence type="predicted"/>
<keyword evidence="5" id="KW-1003">Cell membrane</keyword>
<comment type="subcellular location">
    <subcellularLocation>
        <location evidence="1">Cell inner membrane</location>
        <topology evidence="1">Multi-pass membrane protein</topology>
    </subcellularLocation>
</comment>
<feature type="transmembrane region" description="Helical" evidence="11">
    <location>
        <begin position="456"/>
        <end position="479"/>
    </location>
</feature>
<evidence type="ECO:0000313" key="13">
    <source>
        <dbReference type="EMBL" id="VAV88001.1"/>
    </source>
</evidence>
<evidence type="ECO:0000256" key="3">
    <source>
        <dbReference type="ARBA" id="ARBA00016947"/>
    </source>
</evidence>
<dbReference type="SUPFAM" id="SSF161098">
    <property type="entry name" value="MetI-like"/>
    <property type="match status" value="2"/>
</dbReference>
<evidence type="ECO:0000256" key="8">
    <source>
        <dbReference type="ARBA" id="ARBA00022737"/>
    </source>
</evidence>
<evidence type="ECO:0000256" key="11">
    <source>
        <dbReference type="SAM" id="Phobius"/>
    </source>
</evidence>
<keyword evidence="8" id="KW-0677">Repeat</keyword>
<keyword evidence="7 11" id="KW-0812">Transmembrane</keyword>
<evidence type="ECO:0000256" key="1">
    <source>
        <dbReference type="ARBA" id="ARBA00004429"/>
    </source>
</evidence>
<dbReference type="InterPro" id="IPR035906">
    <property type="entry name" value="MetI-like_sf"/>
</dbReference>
<feature type="domain" description="ABC transmembrane type-1" evidence="12">
    <location>
        <begin position="329"/>
        <end position="519"/>
    </location>
</feature>
<feature type="transmembrane region" description="Helical" evidence="11">
    <location>
        <begin position="54"/>
        <end position="74"/>
    </location>
</feature>
<keyword evidence="4" id="KW-0813">Transport</keyword>
<dbReference type="EMBL" id="UOEC01000035">
    <property type="protein sequence ID" value="VAV88001.1"/>
    <property type="molecule type" value="Genomic_DNA"/>
</dbReference>
<evidence type="ECO:0000256" key="5">
    <source>
        <dbReference type="ARBA" id="ARBA00022475"/>
    </source>
</evidence>
<evidence type="ECO:0000259" key="12">
    <source>
        <dbReference type="PROSITE" id="PS50928"/>
    </source>
</evidence>
<evidence type="ECO:0000256" key="9">
    <source>
        <dbReference type="ARBA" id="ARBA00022989"/>
    </source>
</evidence>
<feature type="transmembrane region" description="Helical" evidence="11">
    <location>
        <begin position="325"/>
        <end position="348"/>
    </location>
</feature>
<comment type="subunit">
    <text evidence="2">The complex is composed of two ATP-binding proteins (ThiQ), two transmembrane proteins (ThiP) and a solute-binding protein (ThiB).</text>
</comment>
<feature type="transmembrane region" description="Helical" evidence="11">
    <location>
        <begin position="360"/>
        <end position="387"/>
    </location>
</feature>
<evidence type="ECO:0000256" key="6">
    <source>
        <dbReference type="ARBA" id="ARBA00022519"/>
    </source>
</evidence>
<feature type="transmembrane region" description="Helical" evidence="11">
    <location>
        <begin position="95"/>
        <end position="116"/>
    </location>
</feature>
<feature type="transmembrane region" description="Helical" evidence="11">
    <location>
        <begin position="240"/>
        <end position="262"/>
    </location>
</feature>
<dbReference type="AlphaFoldDB" id="A0A3B0R7A6"/>